<dbReference type="GO" id="GO:0005737">
    <property type="term" value="C:cytoplasm"/>
    <property type="evidence" value="ECO:0007669"/>
    <property type="project" value="UniProtKB-SubCell"/>
</dbReference>
<feature type="domain" description="Exonuclease VII large subunit C-terminal" evidence="8">
    <location>
        <begin position="134"/>
        <end position="404"/>
    </location>
</feature>
<evidence type="ECO:0000256" key="1">
    <source>
        <dbReference type="ARBA" id="ARBA00022490"/>
    </source>
</evidence>
<feature type="compositionally biased region" description="Acidic residues" evidence="7">
    <location>
        <begin position="536"/>
        <end position="545"/>
    </location>
</feature>
<evidence type="ECO:0000256" key="2">
    <source>
        <dbReference type="ARBA" id="ARBA00022722"/>
    </source>
</evidence>
<accession>A0A918S9Q2</accession>
<dbReference type="Pfam" id="PF13742">
    <property type="entry name" value="tRNA_anti_2"/>
    <property type="match status" value="1"/>
</dbReference>
<comment type="function">
    <text evidence="5">Bidirectionally degrades single-stranded DNA into large acid-insoluble oligonucleotides, which are then degraded further into small acid-soluble oligonucleotides.</text>
</comment>
<keyword evidence="4 5" id="KW-0269">Exonuclease</keyword>
<evidence type="ECO:0000256" key="6">
    <source>
        <dbReference type="RuleBase" id="RU004355"/>
    </source>
</evidence>
<proteinExistence type="inferred from homology"/>
<dbReference type="PANTHER" id="PTHR30008">
    <property type="entry name" value="EXODEOXYRIBONUCLEASE 7 LARGE SUBUNIT"/>
    <property type="match status" value="1"/>
</dbReference>
<protein>
    <recommendedName>
        <fullName evidence="5">Exodeoxyribonuclease 7 large subunit</fullName>
        <ecNumber evidence="5">3.1.11.6</ecNumber>
    </recommendedName>
    <alternativeName>
        <fullName evidence="5">Exodeoxyribonuclease VII large subunit</fullName>
        <shortName evidence="5">Exonuclease VII large subunit</shortName>
    </alternativeName>
</protein>
<evidence type="ECO:0000256" key="3">
    <source>
        <dbReference type="ARBA" id="ARBA00022801"/>
    </source>
</evidence>
<comment type="catalytic activity">
    <reaction evidence="5 6">
        <text>Exonucleolytic cleavage in either 5'- to 3'- or 3'- to 5'-direction to yield nucleoside 5'-phosphates.</text>
        <dbReference type="EC" id="3.1.11.6"/>
    </reaction>
</comment>
<evidence type="ECO:0000259" key="9">
    <source>
        <dbReference type="Pfam" id="PF13742"/>
    </source>
</evidence>
<dbReference type="NCBIfam" id="TIGR00237">
    <property type="entry name" value="xseA"/>
    <property type="match status" value="1"/>
</dbReference>
<feature type="region of interest" description="Disordered" evidence="7">
    <location>
        <begin position="513"/>
        <end position="545"/>
    </location>
</feature>
<dbReference type="GO" id="GO:0003676">
    <property type="term" value="F:nucleic acid binding"/>
    <property type="evidence" value="ECO:0007669"/>
    <property type="project" value="InterPro"/>
</dbReference>
<dbReference type="CDD" id="cd04489">
    <property type="entry name" value="ExoVII_LU_OBF"/>
    <property type="match status" value="1"/>
</dbReference>
<name>A0A918S9Q2_9HYPH</name>
<dbReference type="GO" id="GO:0008855">
    <property type="term" value="F:exodeoxyribonuclease VII activity"/>
    <property type="evidence" value="ECO:0007669"/>
    <property type="project" value="UniProtKB-UniRule"/>
</dbReference>
<evidence type="ECO:0000256" key="4">
    <source>
        <dbReference type="ARBA" id="ARBA00022839"/>
    </source>
</evidence>
<dbReference type="EMBL" id="BMZE01000003">
    <property type="protein sequence ID" value="GHA30689.1"/>
    <property type="molecule type" value="Genomic_DNA"/>
</dbReference>
<dbReference type="InterPro" id="IPR003753">
    <property type="entry name" value="Exonuc_VII_L"/>
</dbReference>
<comment type="subunit">
    <text evidence="5">Heterooligomer composed of large and small subunits.</text>
</comment>
<dbReference type="HAMAP" id="MF_00378">
    <property type="entry name" value="Exonuc_7_L"/>
    <property type="match status" value="1"/>
</dbReference>
<dbReference type="InterPro" id="IPR020579">
    <property type="entry name" value="Exonuc_VII_lsu_C"/>
</dbReference>
<organism evidence="10 11">
    <name type="scientific">Devosia pacifica</name>
    <dbReference type="NCBI Taxonomy" id="1335967"/>
    <lineage>
        <taxon>Bacteria</taxon>
        <taxon>Pseudomonadati</taxon>
        <taxon>Pseudomonadota</taxon>
        <taxon>Alphaproteobacteria</taxon>
        <taxon>Hyphomicrobiales</taxon>
        <taxon>Devosiaceae</taxon>
        <taxon>Devosia</taxon>
    </lineage>
</organism>
<keyword evidence="2 5" id="KW-0540">Nuclease</keyword>
<comment type="subcellular location">
    <subcellularLocation>
        <location evidence="5 6">Cytoplasm</location>
    </subcellularLocation>
</comment>
<evidence type="ECO:0000313" key="10">
    <source>
        <dbReference type="EMBL" id="GHA30689.1"/>
    </source>
</evidence>
<keyword evidence="11" id="KW-1185">Reference proteome</keyword>
<dbReference type="InterPro" id="IPR025824">
    <property type="entry name" value="OB-fold_nuc-bd_dom"/>
</dbReference>
<comment type="similarity">
    <text evidence="5 6">Belongs to the XseA family.</text>
</comment>
<reference evidence="10" key="2">
    <citation type="submission" date="2020-09" db="EMBL/GenBank/DDBJ databases">
        <authorList>
            <person name="Sun Q."/>
            <person name="Kim S."/>
        </authorList>
    </citation>
    <scope>NUCLEOTIDE SEQUENCE</scope>
    <source>
        <strain evidence="10">KCTC 32437</strain>
    </source>
</reference>
<evidence type="ECO:0000313" key="11">
    <source>
        <dbReference type="Proteomes" id="UP000646579"/>
    </source>
</evidence>
<dbReference type="GO" id="GO:0009318">
    <property type="term" value="C:exodeoxyribonuclease VII complex"/>
    <property type="evidence" value="ECO:0007669"/>
    <property type="project" value="UniProtKB-UniRule"/>
</dbReference>
<evidence type="ECO:0000256" key="7">
    <source>
        <dbReference type="SAM" id="MobiDB-lite"/>
    </source>
</evidence>
<dbReference type="PANTHER" id="PTHR30008:SF0">
    <property type="entry name" value="EXODEOXYRIBONUCLEASE 7 LARGE SUBUNIT"/>
    <property type="match status" value="1"/>
</dbReference>
<dbReference type="AlphaFoldDB" id="A0A918S9Q2"/>
<dbReference type="EC" id="3.1.11.6" evidence="5"/>
<dbReference type="Proteomes" id="UP000646579">
    <property type="component" value="Unassembled WGS sequence"/>
</dbReference>
<reference evidence="10" key="1">
    <citation type="journal article" date="2014" name="Int. J. Syst. Evol. Microbiol.">
        <title>Complete genome sequence of Corynebacterium casei LMG S-19264T (=DSM 44701T), isolated from a smear-ripened cheese.</title>
        <authorList>
            <consortium name="US DOE Joint Genome Institute (JGI-PGF)"/>
            <person name="Walter F."/>
            <person name="Albersmeier A."/>
            <person name="Kalinowski J."/>
            <person name="Ruckert C."/>
        </authorList>
    </citation>
    <scope>NUCLEOTIDE SEQUENCE</scope>
    <source>
        <strain evidence="10">KCTC 32437</strain>
    </source>
</reference>
<dbReference type="Pfam" id="PF02601">
    <property type="entry name" value="Exonuc_VII_L"/>
    <property type="match status" value="1"/>
</dbReference>
<comment type="caution">
    <text evidence="10">The sequence shown here is derived from an EMBL/GenBank/DDBJ whole genome shotgun (WGS) entry which is preliminary data.</text>
</comment>
<evidence type="ECO:0000256" key="5">
    <source>
        <dbReference type="HAMAP-Rule" id="MF_00378"/>
    </source>
</evidence>
<keyword evidence="1 5" id="KW-0963">Cytoplasm</keyword>
<gene>
    <name evidence="5 10" type="primary">xseA</name>
    <name evidence="10" type="ORF">GCM10007989_28240</name>
</gene>
<dbReference type="GO" id="GO:0006308">
    <property type="term" value="P:DNA catabolic process"/>
    <property type="evidence" value="ECO:0007669"/>
    <property type="project" value="UniProtKB-UniRule"/>
</dbReference>
<keyword evidence="3 5" id="KW-0378">Hydrolase</keyword>
<feature type="domain" description="OB-fold nucleic acid binding" evidence="9">
    <location>
        <begin position="17"/>
        <end position="111"/>
    </location>
</feature>
<sequence>MAHQTHMSDLLSNVAEFSVTEISQALKRTVEDQFGYVRVRGEISGFRGQHASGHAYFTLKDESASIDAVVWKGTFSRLSFKPQEGLEVIATGRLTTFARASKYQLVIDNIEPAGAGALMALLEERRKRLAAEGLFARERKRALPYLPRIIGVITSPTGAVIRDILHRLDDRFPSHVLVWPVRVQGETSALEVVNALEGFNALEAGSAIPRPELLIVARGGGSIEDLWGFNDEALVRAVANSAIPVISAVGHETDTTLVDYAADMRAPTPTAAAEAAVPVRGELIGYVEDLAQRQRHAARRTATGLADRLRAARAGLPRPYDLVATHRQRLDHAASNLFSCLRHSVQERHVRFSRIAPRLDPRLLRQRNEDRAQRLEALSQRAEAALRTRVEQSRLTFSPVSRELIPANRRLLERKANVLAGATARLAPQVLRADLRQAVNRLTPLAQRLQPAAERIVDEQHRRLASMEQLLNSLSYRSVVARGFAVVRDADGEVISAAASLAPGQGVNLDFADGTVGATISGAPPTQRRRPKASSDDDDPQESLF</sequence>
<evidence type="ECO:0000259" key="8">
    <source>
        <dbReference type="Pfam" id="PF02601"/>
    </source>
</evidence>